<feature type="region of interest" description="Disordered" evidence="1">
    <location>
        <begin position="41"/>
        <end position="74"/>
    </location>
</feature>
<feature type="compositionally biased region" description="Low complexity" evidence="1">
    <location>
        <begin position="41"/>
        <end position="62"/>
    </location>
</feature>
<comment type="caution">
    <text evidence="2">The sequence shown here is derived from an EMBL/GenBank/DDBJ whole genome shotgun (WGS) entry which is preliminary data.</text>
</comment>
<organism evidence="2 3">
    <name type="scientific">Streptomyces hydrogenans</name>
    <dbReference type="NCBI Taxonomy" id="1873719"/>
    <lineage>
        <taxon>Bacteria</taxon>
        <taxon>Bacillati</taxon>
        <taxon>Actinomycetota</taxon>
        <taxon>Actinomycetes</taxon>
        <taxon>Kitasatosporales</taxon>
        <taxon>Streptomycetaceae</taxon>
        <taxon>Streptomyces</taxon>
    </lineage>
</organism>
<feature type="compositionally biased region" description="Pro residues" evidence="1">
    <location>
        <begin position="122"/>
        <end position="141"/>
    </location>
</feature>
<accession>A0ABQ3P6J0</accession>
<evidence type="ECO:0000256" key="1">
    <source>
        <dbReference type="SAM" id="MobiDB-lite"/>
    </source>
</evidence>
<keyword evidence="3" id="KW-1185">Reference proteome</keyword>
<reference evidence="2" key="1">
    <citation type="submission" date="2024-05" db="EMBL/GenBank/DDBJ databases">
        <title>Whole genome shotgun sequence of Streptomyces hydrogenans NBRC 13475.</title>
        <authorList>
            <person name="Komaki H."/>
            <person name="Tamura T."/>
        </authorList>
    </citation>
    <scope>NUCLEOTIDE SEQUENCE</scope>
    <source>
        <strain evidence="2">NBRC 13475</strain>
    </source>
</reference>
<evidence type="ECO:0000313" key="3">
    <source>
        <dbReference type="Proteomes" id="UP001052739"/>
    </source>
</evidence>
<dbReference type="Proteomes" id="UP001052739">
    <property type="component" value="Unassembled WGS sequence"/>
</dbReference>
<evidence type="ECO:0008006" key="4">
    <source>
        <dbReference type="Google" id="ProtNLM"/>
    </source>
</evidence>
<gene>
    <name evidence="2" type="ORF">Shyd_20150</name>
</gene>
<evidence type="ECO:0000313" key="2">
    <source>
        <dbReference type="EMBL" id="GHI20644.1"/>
    </source>
</evidence>
<protein>
    <recommendedName>
        <fullName evidence="4">Lipoprotein</fullName>
    </recommendedName>
</protein>
<dbReference type="EMBL" id="BNDW01000019">
    <property type="protein sequence ID" value="GHI20644.1"/>
    <property type="molecule type" value="Genomic_DNA"/>
</dbReference>
<proteinExistence type="predicted"/>
<sequence>MWAVPARPHDSGMPTPKRLLKTVALTAAALGALTLTACGTQGAAGTPSSAALSAAPSATPSPRMLSGEELERHPDPTVRAQAIAIRITNTCAPGTAMELPPLPAVSKLAETVPGTPADEEPPTPADAPVPLPTDLPEPPGPEATVSYDEVPLNEVDRCAADAHADRVRAAFTGGAPADEAALRKALAGADYLPENVHRMPGDGPLRVRVDLRDLSPNDNLALEVTATADGVRVDAFGAPVAGGPEITDIRRADRS</sequence>
<name>A0ABQ3P6J0_9ACTN</name>
<feature type="region of interest" description="Disordered" evidence="1">
    <location>
        <begin position="112"/>
        <end position="146"/>
    </location>
</feature>